<evidence type="ECO:0000313" key="4">
    <source>
        <dbReference type="Proteomes" id="UP000183253"/>
    </source>
</evidence>
<protein>
    <recommendedName>
        <fullName evidence="2">Phosphodiester glycosidase domain-containing protein</fullName>
    </recommendedName>
</protein>
<feature type="region of interest" description="Disordered" evidence="1">
    <location>
        <begin position="1"/>
        <end position="25"/>
    </location>
</feature>
<sequence>MRSPDAVPTTTEACKFPPPSTGGDLVDAPYEDPEGLTITKRYDGYPEGVYVRSFEMPLSGGQKIVGYYAVLDFVENPDLQFLPRFSAGKKPTKYFSDHLAEGADNPFLAVNGGFFVMTAPPRSYCLLVSDGVVNSRPDPYEWTGPSSSPYQFFPVRGAMGRMADGKFETAWVYCVADDAQRPYAFPSPLDNDERIPSFMPSAPTSKTPGAELWEPQQAIGAGPMLVRDSLNVAEDSYYREVLHYMGQGINGMGRRPRTALGTTRSQRRMVVVVCNGDKVQSSAGITLPELGDLFLRFGCVMAVNLDGGGSSAFVGREGTLLNGLPAERTMPTAVIFAEKK</sequence>
<dbReference type="Proteomes" id="UP000183253">
    <property type="component" value="Unassembled WGS sequence"/>
</dbReference>
<organism evidence="3 4">
    <name type="scientific">Alistipes timonensis JC136</name>
    <dbReference type="NCBI Taxonomy" id="1033731"/>
    <lineage>
        <taxon>Bacteria</taxon>
        <taxon>Pseudomonadati</taxon>
        <taxon>Bacteroidota</taxon>
        <taxon>Bacteroidia</taxon>
        <taxon>Bacteroidales</taxon>
        <taxon>Rikenellaceae</taxon>
        <taxon>Alistipes</taxon>
    </lineage>
</organism>
<accession>A0A1H4E0C6</accession>
<dbReference type="AlphaFoldDB" id="A0A1H4E0C6"/>
<dbReference type="OrthoDB" id="9809781at2"/>
<name>A0A1H4E0C6_9BACT</name>
<proteinExistence type="predicted"/>
<reference evidence="3 4" key="1">
    <citation type="submission" date="2016-10" db="EMBL/GenBank/DDBJ databases">
        <authorList>
            <person name="de Groot N.N."/>
        </authorList>
    </citation>
    <scope>NUCLEOTIDE SEQUENCE [LARGE SCALE GENOMIC DNA]</scope>
    <source>
        <strain evidence="3 4">DSM 25383</strain>
    </source>
</reference>
<dbReference type="STRING" id="1033731.SAMN05444145_106120"/>
<dbReference type="PANTHER" id="PTHR40446">
    <property type="entry name" value="N-ACETYLGLUCOSAMINE-1-PHOSPHODIESTER ALPHA-N-ACETYLGLUCOSAMINIDASE"/>
    <property type="match status" value="1"/>
</dbReference>
<gene>
    <name evidence="3" type="ORF">SAMN05444145_106120</name>
</gene>
<dbReference type="Pfam" id="PF09992">
    <property type="entry name" value="NAGPA"/>
    <property type="match status" value="1"/>
</dbReference>
<keyword evidence="4" id="KW-1185">Reference proteome</keyword>
<dbReference type="EMBL" id="FNRI01000006">
    <property type="protein sequence ID" value="SEA78493.1"/>
    <property type="molecule type" value="Genomic_DNA"/>
</dbReference>
<evidence type="ECO:0000313" key="3">
    <source>
        <dbReference type="EMBL" id="SEA78493.1"/>
    </source>
</evidence>
<evidence type="ECO:0000256" key="1">
    <source>
        <dbReference type="SAM" id="MobiDB-lite"/>
    </source>
</evidence>
<feature type="domain" description="Phosphodiester glycosidase" evidence="2">
    <location>
        <begin position="206"/>
        <end position="336"/>
    </location>
</feature>
<dbReference type="PANTHER" id="PTHR40446:SF2">
    <property type="entry name" value="N-ACETYLGLUCOSAMINE-1-PHOSPHODIESTER ALPHA-N-ACETYLGLUCOSAMINIDASE"/>
    <property type="match status" value="1"/>
</dbReference>
<dbReference type="InterPro" id="IPR018711">
    <property type="entry name" value="NAGPA"/>
</dbReference>
<dbReference type="RefSeq" id="WP_010266583.1">
    <property type="nucleotide sequence ID" value="NZ_CAEG01000021.1"/>
</dbReference>
<evidence type="ECO:0000259" key="2">
    <source>
        <dbReference type="Pfam" id="PF09992"/>
    </source>
</evidence>